<dbReference type="PANTHER" id="PTHR11792:SF18">
    <property type="entry name" value="FI20035P1"/>
    <property type="match status" value="1"/>
</dbReference>
<dbReference type="OrthoDB" id="6500995at2759"/>
<feature type="compositionally biased region" description="Polar residues" evidence="3">
    <location>
        <begin position="1"/>
        <end position="15"/>
    </location>
</feature>
<dbReference type="InterPro" id="IPR011022">
    <property type="entry name" value="Arrestin_C-like"/>
</dbReference>
<dbReference type="Pfam" id="PF00339">
    <property type="entry name" value="Arrestin_N"/>
    <property type="match status" value="1"/>
</dbReference>
<organism evidence="5 6">
    <name type="scientific">Cinara cedri</name>
    <dbReference type="NCBI Taxonomy" id="506608"/>
    <lineage>
        <taxon>Eukaryota</taxon>
        <taxon>Metazoa</taxon>
        <taxon>Ecdysozoa</taxon>
        <taxon>Arthropoda</taxon>
        <taxon>Hexapoda</taxon>
        <taxon>Insecta</taxon>
        <taxon>Pterygota</taxon>
        <taxon>Neoptera</taxon>
        <taxon>Paraneoptera</taxon>
        <taxon>Hemiptera</taxon>
        <taxon>Sternorrhyncha</taxon>
        <taxon>Aphidomorpha</taxon>
        <taxon>Aphidoidea</taxon>
        <taxon>Aphididae</taxon>
        <taxon>Lachninae</taxon>
        <taxon>Cinara</taxon>
    </lineage>
</organism>
<accession>A0A5E4N1L7</accession>
<dbReference type="EMBL" id="CABPRJ010001452">
    <property type="protein sequence ID" value="VVC37709.1"/>
    <property type="molecule type" value="Genomic_DNA"/>
</dbReference>
<keyword evidence="2" id="KW-0716">Sensory transduction</keyword>
<dbReference type="SMART" id="SM01017">
    <property type="entry name" value="Arrestin_C"/>
    <property type="match status" value="1"/>
</dbReference>
<dbReference type="Pfam" id="PF02752">
    <property type="entry name" value="Arrestin_C"/>
    <property type="match status" value="1"/>
</dbReference>
<dbReference type="Gene3D" id="2.60.40.840">
    <property type="match status" value="1"/>
</dbReference>
<dbReference type="InterPro" id="IPR014756">
    <property type="entry name" value="Ig_E-set"/>
</dbReference>
<dbReference type="InterPro" id="IPR014752">
    <property type="entry name" value="Arrestin-like_C"/>
</dbReference>
<feature type="region of interest" description="Disordered" evidence="3">
    <location>
        <begin position="214"/>
        <end position="244"/>
    </location>
</feature>
<dbReference type="PRINTS" id="PR00309">
    <property type="entry name" value="ARRESTIN"/>
</dbReference>
<feature type="region of interest" description="Disordered" evidence="3">
    <location>
        <begin position="1"/>
        <end position="31"/>
    </location>
</feature>
<dbReference type="InterPro" id="IPR011021">
    <property type="entry name" value="Arrestin-like_N"/>
</dbReference>
<reference evidence="5 6" key="1">
    <citation type="submission" date="2019-08" db="EMBL/GenBank/DDBJ databases">
        <authorList>
            <person name="Alioto T."/>
            <person name="Alioto T."/>
            <person name="Gomez Garrido J."/>
        </authorList>
    </citation>
    <scope>NUCLEOTIDE SEQUENCE [LARGE SCALE GENOMIC DNA]</scope>
</reference>
<dbReference type="Proteomes" id="UP000325440">
    <property type="component" value="Unassembled WGS sequence"/>
</dbReference>
<gene>
    <name evidence="5" type="ORF">CINCED_3A015959</name>
</gene>
<dbReference type="AlphaFoldDB" id="A0A5E4N1L7"/>
<sequence length="449" mass="49549">MSTTQPQGTADTTFTMLPEEHEDQEPSSSKDLSCIQDSLPGIAHRVFRKTAQNNKLCLYLGNRDVVVSNNSSTKIHGIVLVDPDLLKDTKKKVFGQITLTFRYGREDEEVMGLKFCNEAIMCLAQIYPPHENAQREQNTPLQDMLIQRLGTNAHAFSMEVTHLAPPSVQLVPAKEYNGAPIGTSYDIRVYIAERADEKLQRKNIVKMGIKVVQMASAPPPPTPTPRSDQPKGWRQKGPQATSEKPFLLSDGKVTLEANLDKSIYTHGDPIHVNISVKNTSKKVVRRIKVFIVQHVDVCMFSNGKFKNTVATEECTDVPILGSGGSLEKEYLLYPIKARTKNWIALEDSLGSSVNKSEGSLSSTVVCVSPEDRNVFAIYVTYYVKVKLLIGAMGGQMSLKLPFTLMHTSSNTYSTECKDTSCPSLGPCPLVESKEVPIALDEPCSNNLGL</sequence>
<dbReference type="InterPro" id="IPR014753">
    <property type="entry name" value="Arrestin_N"/>
</dbReference>
<evidence type="ECO:0000256" key="2">
    <source>
        <dbReference type="ARBA" id="ARBA00022606"/>
    </source>
</evidence>
<evidence type="ECO:0000256" key="3">
    <source>
        <dbReference type="SAM" id="MobiDB-lite"/>
    </source>
</evidence>
<dbReference type="GO" id="GO:0002031">
    <property type="term" value="P:G protein-coupled receptor internalization"/>
    <property type="evidence" value="ECO:0007669"/>
    <property type="project" value="TreeGrafter"/>
</dbReference>
<evidence type="ECO:0000313" key="6">
    <source>
        <dbReference type="Proteomes" id="UP000325440"/>
    </source>
</evidence>
<evidence type="ECO:0000259" key="4">
    <source>
        <dbReference type="SMART" id="SM01017"/>
    </source>
</evidence>
<dbReference type="SUPFAM" id="SSF81296">
    <property type="entry name" value="E set domains"/>
    <property type="match status" value="2"/>
</dbReference>
<comment type="similarity">
    <text evidence="1">Belongs to the arrestin family.</text>
</comment>
<dbReference type="GO" id="GO:0007165">
    <property type="term" value="P:signal transduction"/>
    <property type="evidence" value="ECO:0007669"/>
    <property type="project" value="InterPro"/>
</dbReference>
<dbReference type="GO" id="GO:0001664">
    <property type="term" value="F:G protein-coupled receptor binding"/>
    <property type="evidence" value="ECO:0007669"/>
    <property type="project" value="TreeGrafter"/>
</dbReference>
<evidence type="ECO:0000256" key="1">
    <source>
        <dbReference type="ARBA" id="ARBA00005298"/>
    </source>
</evidence>
<feature type="domain" description="Arrestin C-terminal-like" evidence="4">
    <location>
        <begin position="249"/>
        <end position="409"/>
    </location>
</feature>
<dbReference type="PANTHER" id="PTHR11792">
    <property type="entry name" value="ARRESTIN"/>
    <property type="match status" value="1"/>
</dbReference>
<dbReference type="InterPro" id="IPR000698">
    <property type="entry name" value="Arrestin"/>
</dbReference>
<dbReference type="Gene3D" id="2.60.40.640">
    <property type="match status" value="1"/>
</dbReference>
<name>A0A5E4N1L7_9HEMI</name>
<dbReference type="GO" id="GO:0005737">
    <property type="term" value="C:cytoplasm"/>
    <property type="evidence" value="ECO:0007669"/>
    <property type="project" value="TreeGrafter"/>
</dbReference>
<proteinExistence type="inferred from homology"/>
<evidence type="ECO:0000313" key="5">
    <source>
        <dbReference type="EMBL" id="VVC37709.1"/>
    </source>
</evidence>
<protein>
    <submittedName>
        <fullName evidence="5">Arrestin-like, N-terminal,Arrestin, N-terminal,Arrestin,Immunoglobulin E-set,Arrestin C-terminal</fullName>
    </submittedName>
</protein>
<keyword evidence="6" id="KW-1185">Reference proteome</keyword>